<dbReference type="PANTHER" id="PTHR24421:SF10">
    <property type="entry name" value="NITRATE_NITRITE SENSOR PROTEIN NARQ"/>
    <property type="match status" value="1"/>
</dbReference>
<comment type="catalytic activity">
    <reaction evidence="1">
        <text>ATP + protein L-histidine = ADP + protein N-phospho-L-histidine.</text>
        <dbReference type="EC" id="2.7.13.3"/>
    </reaction>
</comment>
<dbReference type="PANTHER" id="PTHR24421">
    <property type="entry name" value="NITRATE/NITRITE SENSOR PROTEIN NARX-RELATED"/>
    <property type="match status" value="1"/>
</dbReference>
<keyword evidence="5" id="KW-0547">Nucleotide-binding</keyword>
<dbReference type="CDD" id="cd16917">
    <property type="entry name" value="HATPase_UhpB-NarQ-NarX-like"/>
    <property type="match status" value="1"/>
</dbReference>
<name>A0A4Q9HNR0_STRKA</name>
<evidence type="ECO:0000313" key="11">
    <source>
        <dbReference type="EMBL" id="TBO56503.1"/>
    </source>
</evidence>
<dbReference type="Gene3D" id="1.20.5.1930">
    <property type="match status" value="1"/>
</dbReference>
<dbReference type="GO" id="GO:0005524">
    <property type="term" value="F:ATP binding"/>
    <property type="evidence" value="ECO:0007669"/>
    <property type="project" value="UniProtKB-KW"/>
</dbReference>
<dbReference type="InterPro" id="IPR050482">
    <property type="entry name" value="Sensor_HK_TwoCompSys"/>
</dbReference>
<dbReference type="InterPro" id="IPR036890">
    <property type="entry name" value="HATPase_C_sf"/>
</dbReference>
<evidence type="ECO:0000313" key="12">
    <source>
        <dbReference type="Proteomes" id="UP000292452"/>
    </source>
</evidence>
<dbReference type="Proteomes" id="UP000292452">
    <property type="component" value="Unassembled WGS sequence"/>
</dbReference>
<evidence type="ECO:0000256" key="8">
    <source>
        <dbReference type="ARBA" id="ARBA00023012"/>
    </source>
</evidence>
<organism evidence="11 12">
    <name type="scientific">Streptomyces kasugaensis</name>
    <dbReference type="NCBI Taxonomy" id="1946"/>
    <lineage>
        <taxon>Bacteria</taxon>
        <taxon>Bacillati</taxon>
        <taxon>Actinomycetota</taxon>
        <taxon>Actinomycetes</taxon>
        <taxon>Kitasatosporales</taxon>
        <taxon>Streptomycetaceae</taxon>
        <taxon>Streptomyces</taxon>
    </lineage>
</organism>
<accession>A0A4Q9HNR0</accession>
<evidence type="ECO:0000256" key="6">
    <source>
        <dbReference type="ARBA" id="ARBA00022777"/>
    </source>
</evidence>
<feature type="domain" description="Signal transduction histidine kinase subgroup 3 dimerisation and phosphoacceptor" evidence="10">
    <location>
        <begin position="89"/>
        <end position="153"/>
    </location>
</feature>
<comment type="caution">
    <text evidence="11">The sequence shown here is derived from an EMBL/GenBank/DDBJ whole genome shotgun (WGS) entry which is preliminary data.</text>
</comment>
<keyword evidence="12" id="KW-1185">Reference proteome</keyword>
<keyword evidence="9" id="KW-0812">Transmembrane</keyword>
<keyword evidence="7" id="KW-0067">ATP-binding</keyword>
<keyword evidence="8" id="KW-0902">Two-component regulatory system</keyword>
<evidence type="ECO:0000256" key="3">
    <source>
        <dbReference type="ARBA" id="ARBA00022553"/>
    </source>
</evidence>
<keyword evidence="4" id="KW-0808">Transferase</keyword>
<dbReference type="Gene3D" id="3.30.565.10">
    <property type="entry name" value="Histidine kinase-like ATPase, C-terminal domain"/>
    <property type="match status" value="1"/>
</dbReference>
<dbReference type="RefSeq" id="WP_131125274.1">
    <property type="nucleotide sequence ID" value="NZ_SIXH01000330.1"/>
</dbReference>
<evidence type="ECO:0000256" key="9">
    <source>
        <dbReference type="SAM" id="Phobius"/>
    </source>
</evidence>
<evidence type="ECO:0000256" key="4">
    <source>
        <dbReference type="ARBA" id="ARBA00022679"/>
    </source>
</evidence>
<keyword evidence="6 11" id="KW-0418">Kinase</keyword>
<evidence type="ECO:0000256" key="5">
    <source>
        <dbReference type="ARBA" id="ARBA00022741"/>
    </source>
</evidence>
<dbReference type="InterPro" id="IPR011712">
    <property type="entry name" value="Sig_transdc_His_kin_sub3_dim/P"/>
</dbReference>
<keyword evidence="9" id="KW-0472">Membrane</keyword>
<evidence type="ECO:0000256" key="1">
    <source>
        <dbReference type="ARBA" id="ARBA00000085"/>
    </source>
</evidence>
<evidence type="ECO:0000256" key="7">
    <source>
        <dbReference type="ARBA" id="ARBA00022840"/>
    </source>
</evidence>
<gene>
    <name evidence="11" type="ORF">EYS09_27635</name>
</gene>
<keyword evidence="3" id="KW-0597">Phosphoprotein</keyword>
<feature type="transmembrane region" description="Helical" evidence="9">
    <location>
        <begin position="44"/>
        <end position="64"/>
    </location>
</feature>
<evidence type="ECO:0000256" key="2">
    <source>
        <dbReference type="ARBA" id="ARBA00012438"/>
    </source>
</evidence>
<dbReference type="GO" id="GO:0000155">
    <property type="term" value="F:phosphorelay sensor kinase activity"/>
    <property type="evidence" value="ECO:0007669"/>
    <property type="project" value="InterPro"/>
</dbReference>
<keyword evidence="9" id="KW-1133">Transmembrane helix</keyword>
<sequence>MTRERPEISHERPRWTSRTGAIATAVVVVLLLSLVTVGSSARGAQITLVVVPCVAVAVSVWAMARTRTQRTEYERRLTTWAVERATQAERLRIARDLHDLVSHGIGLITVRAATAQATGQEREELATALGDIEDVSRQTTTELRRMLTVLREPAATGDAAPLRPAESFADLPGIVAAAERTGLTVHLDCVEPARVSAGVQLATCAVAREALHNTLRHAGPTITTLTVRADGDDLLVRVEDEGPVPGWRAGTGAGHGLSVLRDRVQAVGGALTAAPCGPGFRVEARFRREMAR</sequence>
<dbReference type="SUPFAM" id="SSF55874">
    <property type="entry name" value="ATPase domain of HSP90 chaperone/DNA topoisomerase II/histidine kinase"/>
    <property type="match status" value="1"/>
</dbReference>
<dbReference type="GO" id="GO:0046983">
    <property type="term" value="F:protein dimerization activity"/>
    <property type="evidence" value="ECO:0007669"/>
    <property type="project" value="InterPro"/>
</dbReference>
<dbReference type="AlphaFoldDB" id="A0A4Q9HNR0"/>
<protein>
    <recommendedName>
        <fullName evidence="2">histidine kinase</fullName>
        <ecNumber evidence="2">2.7.13.3</ecNumber>
    </recommendedName>
</protein>
<feature type="transmembrane region" description="Helical" evidence="9">
    <location>
        <begin position="20"/>
        <end position="38"/>
    </location>
</feature>
<dbReference type="Pfam" id="PF07730">
    <property type="entry name" value="HisKA_3"/>
    <property type="match status" value="1"/>
</dbReference>
<dbReference type="GO" id="GO:0016020">
    <property type="term" value="C:membrane"/>
    <property type="evidence" value="ECO:0007669"/>
    <property type="project" value="InterPro"/>
</dbReference>
<dbReference type="EC" id="2.7.13.3" evidence="2"/>
<proteinExistence type="predicted"/>
<reference evidence="11 12" key="1">
    <citation type="submission" date="2019-02" db="EMBL/GenBank/DDBJ databases">
        <title>Draft Genome Sequence of Streptomyces sp. AM-2504, identified by 16S rRNA comparative analysis as a Streptomyces Kasugaensis strain.</title>
        <authorList>
            <person name="Napolioni V."/>
            <person name="Giuliodori A.M."/>
            <person name="Spurio R."/>
            <person name="Fabbretti A."/>
        </authorList>
    </citation>
    <scope>NUCLEOTIDE SEQUENCE [LARGE SCALE GENOMIC DNA]</scope>
    <source>
        <strain evidence="11 12">AM-2504</strain>
    </source>
</reference>
<evidence type="ECO:0000259" key="10">
    <source>
        <dbReference type="Pfam" id="PF07730"/>
    </source>
</evidence>
<dbReference type="EMBL" id="SIXH01000330">
    <property type="protein sequence ID" value="TBO56503.1"/>
    <property type="molecule type" value="Genomic_DNA"/>
</dbReference>